<keyword evidence="2" id="KW-1185">Reference proteome</keyword>
<proteinExistence type="predicted"/>
<evidence type="ECO:0000313" key="2">
    <source>
        <dbReference type="Proteomes" id="UP000805704"/>
    </source>
</evidence>
<reference evidence="1" key="1">
    <citation type="submission" date="2020-04" db="EMBL/GenBank/DDBJ databases">
        <title>A chromosome-scale assembly and high-density genetic map of the yellow drum (Nibea albiflora) genome.</title>
        <authorList>
            <person name="Xu D."/>
            <person name="Zhang W."/>
            <person name="Chen R."/>
            <person name="Tan P."/>
            <person name="Wang L."/>
            <person name="Song H."/>
            <person name="Tian L."/>
            <person name="Zhu Q."/>
            <person name="Wang B."/>
        </authorList>
    </citation>
    <scope>NUCLEOTIDE SEQUENCE</scope>
    <source>
        <strain evidence="1">ZJHYS-2018</strain>
    </source>
</reference>
<accession>A0ACB7EJG3</accession>
<organism evidence="1 2">
    <name type="scientific">Nibea albiflora</name>
    <name type="common">Yellow drum</name>
    <name type="synonym">Corvina albiflora</name>
    <dbReference type="NCBI Taxonomy" id="240163"/>
    <lineage>
        <taxon>Eukaryota</taxon>
        <taxon>Metazoa</taxon>
        <taxon>Chordata</taxon>
        <taxon>Craniata</taxon>
        <taxon>Vertebrata</taxon>
        <taxon>Euteleostomi</taxon>
        <taxon>Actinopterygii</taxon>
        <taxon>Neopterygii</taxon>
        <taxon>Teleostei</taxon>
        <taxon>Neoteleostei</taxon>
        <taxon>Acanthomorphata</taxon>
        <taxon>Eupercaria</taxon>
        <taxon>Sciaenidae</taxon>
        <taxon>Nibea</taxon>
    </lineage>
</organism>
<name>A0ACB7EJG3_NIBAL</name>
<dbReference type="EMBL" id="CM024794">
    <property type="protein sequence ID" value="KAG8002171.1"/>
    <property type="molecule type" value="Genomic_DNA"/>
</dbReference>
<comment type="caution">
    <text evidence="1">The sequence shown here is derived from an EMBL/GenBank/DDBJ whole genome shotgun (WGS) entry which is preliminary data.</text>
</comment>
<dbReference type="Proteomes" id="UP000805704">
    <property type="component" value="Chromosome 6"/>
</dbReference>
<gene>
    <name evidence="1" type="primary">SAMSN1.2</name>
    <name evidence="1" type="ORF">GBF38_012551</name>
</gene>
<sequence>MDSLYEAVQSSSDVPPRPIPSRSSSRSCSRSCSPAVLLDDSTKWRGSGRSISMEMPQTQNYNKKKRRTHVSKSVSDNEALDNPSCNTAVWQPAKSREDLAHITKNHNEETRKPKHRTETKEGKGAHHSGTKKKEKLPSSQHGMTESKPAVKRSQKPGKKPGGKSGGKEGSKKSHNATVSSPPCSMSPPVGPCYLDVPYRSDRRQYLGRSSTLPAQENATPGRCIEMATLPGGATPTHTHHHQQRWSNPGDSSPAWGTVQHTCRRPLTEYRVYSHEFTAQHGKELDGRKQQGTAQDGNLKQDCKPQIPTKVPRSITDVDLSEPNRSTSFGRFEGLRHHSSQAKPEENGMLTEECESLDQHKSAGLGKKMKAISLTMRRKMGKKHAKSFSEETSDDTDKEPEAETEIAPPAEKNSGQSCNSLESLYSGQSSSSGVTSESNGSGQRDSLRLEEDCTYQGQFCGRARVHTDFVPSPYDTDSLKLKVGDIINIISKPPMGIWTGMLNNKVGNFKFIYVDILVEKEEEEEEAPKIRQQKVCKRPRPKTLLELLERLNLEEYASALLLNGYQTVDDLLHLQEKHLIELNVKDPEHRRRLLAAAECRYTEGDDVREPEEHKSSHSPQEEDSDCPRDSGCFIPSECSDSKEDTEQLTVDS</sequence>
<evidence type="ECO:0000313" key="1">
    <source>
        <dbReference type="EMBL" id="KAG8002171.1"/>
    </source>
</evidence>
<protein>
    <submittedName>
        <fullName evidence="1">SAM domain-containing protein SAMSN-1</fullName>
    </submittedName>
</protein>